<feature type="signal peptide" evidence="1">
    <location>
        <begin position="1"/>
        <end position="20"/>
    </location>
</feature>
<accession>A0A5C4SI79</accession>
<feature type="chain" id="PRO_5022970140" evidence="1">
    <location>
        <begin position="21"/>
        <end position="1642"/>
    </location>
</feature>
<proteinExistence type="predicted"/>
<comment type="caution">
    <text evidence="2">The sequence shown here is derived from an EMBL/GenBank/DDBJ whole genome shotgun (WGS) entry which is preliminary data.</text>
</comment>
<evidence type="ECO:0000256" key="1">
    <source>
        <dbReference type="SAM" id="SignalP"/>
    </source>
</evidence>
<dbReference type="InterPro" id="IPR026341">
    <property type="entry name" value="T9SS_type_B"/>
</dbReference>
<dbReference type="Pfam" id="PF13585">
    <property type="entry name" value="CHU_C"/>
    <property type="match status" value="1"/>
</dbReference>
<evidence type="ECO:0000313" key="3">
    <source>
        <dbReference type="Proteomes" id="UP000308713"/>
    </source>
</evidence>
<dbReference type="InterPro" id="IPR049804">
    <property type="entry name" value="Choice_anch_L"/>
</dbReference>
<dbReference type="NCBIfam" id="NF038133">
    <property type="entry name" value="choice_anch_L"/>
    <property type="match status" value="1"/>
</dbReference>
<reference evidence="2 3" key="1">
    <citation type="submission" date="2019-05" db="EMBL/GenBank/DDBJ databases">
        <title>Tamlana fucoidanivorans sp. nov., isolated from the surface of algae collected from Fujian province in China.</title>
        <authorList>
            <person name="Li J."/>
        </authorList>
    </citation>
    <scope>NUCLEOTIDE SEQUENCE [LARGE SCALE GENOMIC DNA]</scope>
    <source>
        <strain evidence="2 3">CW2-9</strain>
    </source>
</reference>
<organism evidence="2 3">
    <name type="scientific">Allotamlana fucoidanivorans</name>
    <dbReference type="NCBI Taxonomy" id="2583814"/>
    <lineage>
        <taxon>Bacteria</taxon>
        <taxon>Pseudomonadati</taxon>
        <taxon>Bacteroidota</taxon>
        <taxon>Flavobacteriia</taxon>
        <taxon>Flavobacteriales</taxon>
        <taxon>Flavobacteriaceae</taxon>
        <taxon>Allotamlana</taxon>
    </lineage>
</organism>
<dbReference type="NCBIfam" id="TIGR04131">
    <property type="entry name" value="Bac_Flav_CTERM"/>
    <property type="match status" value="1"/>
</dbReference>
<dbReference type="EMBL" id="VDCS01000011">
    <property type="protein sequence ID" value="TNJ43190.1"/>
    <property type="molecule type" value="Genomic_DNA"/>
</dbReference>
<sequence length="1642" mass="180968">MRFVYYVICILLCLANTAYSQQISVNDGVDLETLIQDNLVDGCVDISNITSSVNGASSGFSSYGYFERGNSNFPFENGIMLSTGAVASGGNTEQSAALSDGSASWGSDPDLETALGTTNGYVNATAIEFDFVSISNQFQFNYLLASEEYYDTYPCQFSDGFVFLIKEAGTNDPYQNIALIPGTSIPVNTNTIHDEIFGICPPENEQYFEGYGIGDTNYNGRTTILTASGTIQPNVTYHIKLIIADQTDSLNGGFDSAVFIEGDSFRVLDLGEDVSTCSGSVTLNADINNPLASYVWYRDNTVITGSTSSSFIATQNGTYRVEVTVPVNGNDCVETDEITVVLNTEEAMNPLLDFELCDDASGDQIETFDLNQKNSEVLSNAPFSNPLFSYHYSETEARSNQNPITSPIQNTTNPQTIFIRIEDRSSGCFAFSSFNLVVNSRPSITPPSDLDICDADEQPDGRTDIDLTEKNDEITSGDSNLRVTYHYTAFDASNGNNPISMPYRNTNTPSDQVFARVINSNTGCTTTTTLNINITTSPIVNREPQYLNACDSDLNGNAFFDLTEVLPAILGGLTQVTPTFHSSISDAEAGINPITNVTNYEYTNGSPEPGFATLYLRVLDDNTQCASVIPFEIHTNLLLTGTDIGDFALCDNDTDSTNSLDFNLFTVESSIANNLDTPNGLPNSINVTFYQSESDRNNGTNALDKSQLYAALSPSLLYITIDDGSCIQETEITLLINPILLFNNVVIPYCDNDDDGITSIDLESLDGIITGGNTNFTVSYFANQVDADNNNTSNQLPRYFVNDDPVETLYARITSLGASGCSTVNPFRIEVFTAPTTTEPTNIVVCDDDQDGISIVNLNNKISEIVSSTSGLDIDFFTTYEDADNKTNEIPESERTAYTSNTQTIYTRVEDIVSGTNCYAIVPFEVIVNTLPIIPTITDYKICEPSGTSVSNFTFSEKDNEILNGQAGKEVFYFEDSSFTMPIDKESYQNTSSPQTIYVRVENSTDASCFETASFTILVSPNPIYNAFSNYTICDDDSNDGKHLFNLDEKAQEIRQGMTDDLTISFHETFDYADNNLNPVNSSYTNITNPQTLYVRIENNNSLCHVIEELGINILAAPNITEASDMMNCDADYDGITNFDLTTANFQILDRVQSNLIINYFENFEDINQEDGLDNSNEITNPTNFISETQTVYIKVANTLTTCFSVIPLNLVVNIPPEFNIIGTIDICDNPTNTYDLSLVDNRIVNNLSLVTISYHETIADAQNNTAPLNRSFNYTSNQHTFFVRISNNLTGCPIITSFTLNINPNPVAYAPSNLVYCDDNTNQTDTLIFNLLDNENDILGSQNSNDFTVSFHQNLEDASDNLNPLNTSYAGYNQETIFARVENNTTECYDVTSFNLTINPIPNIAIEDIVPLCNNFPVEIIADTGFPDDIYEWSTGETTPSIVVQPSDLNSGRLDLWVHVTRPYITGDCENNKTFTVLASDEAEINLTSTVNFSDPNSITVEINNNRIGNYVFILDGGTPQTSHVFENVSFGNHLVTVKDLNGCMDVSQNVFVYDIPKFFTPNSDGFYDTWHIIGAEQLPGSSLHIFNRYGKLLKTLQHNSPGWDGTYNGQNMPSDDYWFHAEIVQNGNTFDVRGHFALKR</sequence>
<dbReference type="RefSeq" id="WP_139698107.1">
    <property type="nucleotide sequence ID" value="NZ_CP074074.1"/>
</dbReference>
<gene>
    <name evidence="2" type="ORF">FGF67_12615</name>
</gene>
<keyword evidence="3" id="KW-1185">Reference proteome</keyword>
<dbReference type="Proteomes" id="UP000308713">
    <property type="component" value="Unassembled WGS sequence"/>
</dbReference>
<dbReference type="OrthoDB" id="9765926at2"/>
<evidence type="ECO:0000313" key="2">
    <source>
        <dbReference type="EMBL" id="TNJ43190.1"/>
    </source>
</evidence>
<protein>
    <submittedName>
        <fullName evidence="2">T9SS type B sorting domain-containing protein</fullName>
    </submittedName>
</protein>
<name>A0A5C4SI79_9FLAO</name>
<keyword evidence="1" id="KW-0732">Signal</keyword>